<accession>A0AAP4C6X0</accession>
<dbReference type="Pfam" id="PF02656">
    <property type="entry name" value="DUF202"/>
    <property type="match status" value="1"/>
</dbReference>
<evidence type="ECO:0000256" key="4">
    <source>
        <dbReference type="ARBA" id="ARBA00022989"/>
    </source>
</evidence>
<reference evidence="9 10" key="1">
    <citation type="submission" date="2018-05" db="EMBL/GenBank/DDBJ databases">
        <title>Draft Genome Sequence of Arthrobacter cumminsii IME1328, Isolated from a Patient Who Suffered from Foot Ulcers in China.</title>
        <authorList>
            <person name="Li M."/>
            <person name="Jiang Z."/>
            <person name="Sun Q."/>
            <person name="Tong Y."/>
        </authorList>
    </citation>
    <scope>NUCLEOTIDE SEQUENCE [LARGE SCALE GENOMIC DNA]</scope>
    <source>
        <strain evidence="9 10">IME1328</strain>
    </source>
</reference>
<evidence type="ECO:0000256" key="6">
    <source>
        <dbReference type="SAM" id="Phobius"/>
    </source>
</evidence>
<proteinExistence type="predicted"/>
<comment type="subcellular location">
    <subcellularLocation>
        <location evidence="1">Cell membrane</location>
        <topology evidence="1">Multi-pass membrane protein</topology>
    </subcellularLocation>
</comment>
<dbReference type="PANTHER" id="PTHR34187">
    <property type="entry name" value="FGR18P"/>
    <property type="match status" value="1"/>
</dbReference>
<feature type="transmembrane region" description="Helical" evidence="6">
    <location>
        <begin position="46"/>
        <end position="66"/>
    </location>
</feature>
<evidence type="ECO:0000256" key="3">
    <source>
        <dbReference type="ARBA" id="ARBA00022692"/>
    </source>
</evidence>
<gene>
    <name evidence="9" type="ORF">CAY35_05700</name>
    <name evidence="8" type="ORF">QP116_06550</name>
</gene>
<dbReference type="GO" id="GO:0005886">
    <property type="term" value="C:plasma membrane"/>
    <property type="evidence" value="ECO:0007669"/>
    <property type="project" value="UniProtKB-SubCell"/>
</dbReference>
<dbReference type="EMBL" id="QFWG01000006">
    <property type="protein sequence ID" value="PWI27705.1"/>
    <property type="molecule type" value="Genomic_DNA"/>
</dbReference>
<dbReference type="Proteomes" id="UP001240483">
    <property type="component" value="Unassembled WGS sequence"/>
</dbReference>
<feature type="domain" description="DUF202" evidence="7">
    <location>
        <begin position="37"/>
        <end position="104"/>
    </location>
</feature>
<evidence type="ECO:0000313" key="11">
    <source>
        <dbReference type="Proteomes" id="UP001240483"/>
    </source>
</evidence>
<dbReference type="PANTHER" id="PTHR34187:SF2">
    <property type="entry name" value="DUF202 DOMAIN-CONTAINING PROTEIN"/>
    <property type="match status" value="1"/>
</dbReference>
<dbReference type="Proteomes" id="UP000245514">
    <property type="component" value="Unassembled WGS sequence"/>
</dbReference>
<dbReference type="AlphaFoldDB" id="A0AAP4C6X0"/>
<evidence type="ECO:0000259" key="7">
    <source>
        <dbReference type="Pfam" id="PF02656"/>
    </source>
</evidence>
<evidence type="ECO:0000256" key="5">
    <source>
        <dbReference type="ARBA" id="ARBA00023136"/>
    </source>
</evidence>
<keyword evidence="3 6" id="KW-0812">Transmembrane</keyword>
<organism evidence="8 11">
    <name type="scientific">Pseudoglutamicibacter cumminsii</name>
    <dbReference type="NCBI Taxonomy" id="156979"/>
    <lineage>
        <taxon>Bacteria</taxon>
        <taxon>Bacillati</taxon>
        <taxon>Actinomycetota</taxon>
        <taxon>Actinomycetes</taxon>
        <taxon>Micrococcales</taxon>
        <taxon>Micrococcaceae</taxon>
        <taxon>Pseudoglutamicibacter</taxon>
    </lineage>
</organism>
<evidence type="ECO:0000313" key="9">
    <source>
        <dbReference type="EMBL" id="PWI27705.1"/>
    </source>
</evidence>
<comment type="caution">
    <text evidence="8">The sequence shown here is derived from an EMBL/GenBank/DDBJ whole genome shotgun (WGS) entry which is preliminary data.</text>
</comment>
<keyword evidence="2" id="KW-1003">Cell membrane</keyword>
<feature type="transmembrane region" description="Helical" evidence="6">
    <location>
        <begin position="111"/>
        <end position="136"/>
    </location>
</feature>
<protein>
    <submittedName>
        <fullName evidence="8">DUF202 domain-containing protein</fullName>
    </submittedName>
</protein>
<keyword evidence="4 6" id="KW-1133">Transmembrane helix</keyword>
<keyword evidence="10" id="KW-1185">Reference proteome</keyword>
<dbReference type="EMBL" id="JASODW010000007">
    <property type="protein sequence ID" value="MDK6275394.1"/>
    <property type="molecule type" value="Genomic_DNA"/>
</dbReference>
<keyword evidence="5 6" id="KW-0472">Membrane</keyword>
<name>A0AAP4C6X0_9MICC</name>
<dbReference type="RefSeq" id="WP_101629865.1">
    <property type="nucleotide sequence ID" value="NZ_JAFBCO010000001.1"/>
</dbReference>
<evidence type="ECO:0000256" key="1">
    <source>
        <dbReference type="ARBA" id="ARBA00004651"/>
    </source>
</evidence>
<evidence type="ECO:0000313" key="10">
    <source>
        <dbReference type="Proteomes" id="UP000245514"/>
    </source>
</evidence>
<sequence length="138" mass="14653">MSSTRRKASASEPVAPPAHQSAIARRVFPTGKEPDPRFTLANERTFLAWIRTSLAFVAGGVALEAFEVGNWDPVLRKSVAIAVIAMGLLIGLGAAFRWLRVERAMRHDHPLPVPLIIPVLALIAAAGSGAAVGLVLTN</sequence>
<evidence type="ECO:0000313" key="8">
    <source>
        <dbReference type="EMBL" id="MDK6275394.1"/>
    </source>
</evidence>
<dbReference type="InterPro" id="IPR003807">
    <property type="entry name" value="DUF202"/>
</dbReference>
<feature type="transmembrane region" description="Helical" evidence="6">
    <location>
        <begin position="78"/>
        <end position="99"/>
    </location>
</feature>
<evidence type="ECO:0000256" key="2">
    <source>
        <dbReference type="ARBA" id="ARBA00022475"/>
    </source>
</evidence>
<dbReference type="InterPro" id="IPR052053">
    <property type="entry name" value="IM_YidH-like"/>
</dbReference>
<reference evidence="8" key="2">
    <citation type="submission" date="2023-05" db="EMBL/GenBank/DDBJ databases">
        <title>Cataloging the Phylogenetic Diversity of Human Bladder Bacteria.</title>
        <authorList>
            <person name="Du J."/>
        </authorList>
    </citation>
    <scope>NUCLEOTIDE SEQUENCE</scope>
    <source>
        <strain evidence="8">UMB9978</strain>
    </source>
</reference>